<sequence length="40" mass="4733">MNYFKGAVLVLFSLNMRRESLKIVSYIYQDIKTSIAQMIF</sequence>
<protein>
    <submittedName>
        <fullName evidence="1">Uncharacterized protein</fullName>
    </submittedName>
</protein>
<dbReference type="AlphaFoldDB" id="G4QL00"/>
<accession>G4QL00</accession>
<reference evidence="1 2" key="1">
    <citation type="journal article" date="2011" name="J. Bacteriol.">
        <title>Complete genome sequence of seawater bacterium Glaciecola nitratireducens FR1064T.</title>
        <authorList>
            <person name="Bian F."/>
            <person name="Qin Q.L."/>
            <person name="Xie B.B."/>
            <person name="Shu Y.L."/>
            <person name="Zhang X.Y."/>
            <person name="Yu Y."/>
            <person name="Chen B."/>
            <person name="Chen X.L."/>
            <person name="Zhou B.C."/>
            <person name="Zhang Y.Z."/>
        </authorList>
    </citation>
    <scope>NUCLEOTIDE SEQUENCE [LARGE SCALE GENOMIC DNA]</scope>
    <source>
        <strain evidence="2">JCM 12485 / KCTC 12276 / FR1064</strain>
    </source>
</reference>
<dbReference type="KEGG" id="gni:GNIT_1266"/>
<organism evidence="1 2">
    <name type="scientific">Glaciecola nitratireducens (strain JCM 12485 / KCTC 12276 / FR1064)</name>
    <dbReference type="NCBI Taxonomy" id="1085623"/>
    <lineage>
        <taxon>Bacteria</taxon>
        <taxon>Pseudomonadati</taxon>
        <taxon>Pseudomonadota</taxon>
        <taxon>Gammaproteobacteria</taxon>
        <taxon>Alteromonadales</taxon>
        <taxon>Alteromonadaceae</taxon>
        <taxon>Brumicola</taxon>
    </lineage>
</organism>
<evidence type="ECO:0000313" key="1">
    <source>
        <dbReference type="EMBL" id="AEP29390.1"/>
    </source>
</evidence>
<evidence type="ECO:0000313" key="2">
    <source>
        <dbReference type="Proteomes" id="UP000009282"/>
    </source>
</evidence>
<dbReference type="STRING" id="1085623.GNIT_1266"/>
<dbReference type="HOGENOM" id="CLU_3290302_0_0_6"/>
<name>G4QL00_GLANF</name>
<keyword evidence="2" id="KW-1185">Reference proteome</keyword>
<dbReference type="EMBL" id="CP003060">
    <property type="protein sequence ID" value="AEP29390.1"/>
    <property type="molecule type" value="Genomic_DNA"/>
</dbReference>
<gene>
    <name evidence="1" type="ordered locus">GNIT_1266</name>
</gene>
<proteinExistence type="predicted"/>
<dbReference type="Proteomes" id="UP000009282">
    <property type="component" value="Chromosome"/>
</dbReference>